<dbReference type="EMBL" id="JABEZW010000010">
    <property type="protein sequence ID" value="MBA0778009.1"/>
    <property type="molecule type" value="Genomic_DNA"/>
</dbReference>
<evidence type="ECO:0000313" key="2">
    <source>
        <dbReference type="Proteomes" id="UP000593568"/>
    </source>
</evidence>
<sequence>MKSTKSSYGDRICIGRYSSWIISKCGKNSMIIYLLTNRSSFQS</sequence>
<name>A0A7J9EYB6_9ROSI</name>
<dbReference type="Proteomes" id="UP000593568">
    <property type="component" value="Unassembled WGS sequence"/>
</dbReference>
<reference evidence="1 2" key="1">
    <citation type="journal article" date="2019" name="Genome Biol. Evol.">
        <title>Insights into the evolution of the New World diploid cottons (Gossypium, subgenus Houzingenia) based on genome sequencing.</title>
        <authorList>
            <person name="Grover C.E."/>
            <person name="Arick M.A. 2nd"/>
            <person name="Thrash A."/>
            <person name="Conover J.L."/>
            <person name="Sanders W.S."/>
            <person name="Peterson D.G."/>
            <person name="Frelichowski J.E."/>
            <person name="Scheffler J.A."/>
            <person name="Scheffler B.E."/>
            <person name="Wendel J.F."/>
        </authorList>
    </citation>
    <scope>NUCLEOTIDE SEQUENCE [LARGE SCALE GENOMIC DNA]</scope>
    <source>
        <strain evidence="1">8</strain>
        <tissue evidence="1">Leaf</tissue>
    </source>
</reference>
<proteinExistence type="predicted"/>
<evidence type="ECO:0000313" key="1">
    <source>
        <dbReference type="EMBL" id="MBA0778009.1"/>
    </source>
</evidence>
<organism evidence="1 2">
    <name type="scientific">Gossypium trilobum</name>
    <dbReference type="NCBI Taxonomy" id="34281"/>
    <lineage>
        <taxon>Eukaryota</taxon>
        <taxon>Viridiplantae</taxon>
        <taxon>Streptophyta</taxon>
        <taxon>Embryophyta</taxon>
        <taxon>Tracheophyta</taxon>
        <taxon>Spermatophyta</taxon>
        <taxon>Magnoliopsida</taxon>
        <taxon>eudicotyledons</taxon>
        <taxon>Gunneridae</taxon>
        <taxon>Pentapetalae</taxon>
        <taxon>rosids</taxon>
        <taxon>malvids</taxon>
        <taxon>Malvales</taxon>
        <taxon>Malvaceae</taxon>
        <taxon>Malvoideae</taxon>
        <taxon>Gossypium</taxon>
    </lineage>
</organism>
<dbReference type="AlphaFoldDB" id="A0A7J9EYB6"/>
<protein>
    <submittedName>
        <fullName evidence="1">Uncharacterized protein</fullName>
    </submittedName>
</protein>
<accession>A0A7J9EYB6</accession>
<comment type="caution">
    <text evidence="1">The sequence shown here is derived from an EMBL/GenBank/DDBJ whole genome shotgun (WGS) entry which is preliminary data.</text>
</comment>
<keyword evidence="2" id="KW-1185">Reference proteome</keyword>
<gene>
    <name evidence="1" type="ORF">Gotri_005945</name>
</gene>